<name>A0A1M6W581_XYLRU</name>
<evidence type="ECO:0000313" key="2">
    <source>
        <dbReference type="EMBL" id="SHK88883.1"/>
    </source>
</evidence>
<feature type="region of interest" description="Disordered" evidence="1">
    <location>
        <begin position="95"/>
        <end position="127"/>
    </location>
</feature>
<dbReference type="Proteomes" id="UP000184130">
    <property type="component" value="Unassembled WGS sequence"/>
</dbReference>
<dbReference type="AlphaFoldDB" id="A0A1M6W581"/>
<reference evidence="2 3" key="1">
    <citation type="submission" date="2016-11" db="EMBL/GenBank/DDBJ databases">
        <authorList>
            <person name="Jaros S."/>
            <person name="Januszkiewicz K."/>
            <person name="Wedrychowicz H."/>
        </authorList>
    </citation>
    <scope>NUCLEOTIDE SEQUENCE [LARGE SCALE GENOMIC DNA]</scope>
    <source>
        <strain evidence="2 3">KHT3</strain>
    </source>
</reference>
<dbReference type="OrthoDB" id="1080700at2"/>
<proteinExistence type="predicted"/>
<sequence>MIASIKLELWFLDSAELCRLEKDEPLRGLGALVRVFAYLRRQHNAIGNKDSLSKVVSECKCDEEWLWRIITDYGLFVMSEDGSFYSPYQRQTLGMTAHPDDKSLRTHRRRRAPYSEDSKDSKNRENKDTASACVCLKDTQPHIGPSAYESVDRDGKRHGGHNELVPWWAPPQTDVYAMWSVIEERWVPLSHYSTKAECLQRSNMQPEDFMMKTAWEKLEESEHNRIQDDARRL</sequence>
<evidence type="ECO:0000313" key="3">
    <source>
        <dbReference type="Proteomes" id="UP000184130"/>
    </source>
</evidence>
<feature type="compositionally biased region" description="Basic and acidic residues" evidence="1">
    <location>
        <begin position="113"/>
        <end position="127"/>
    </location>
</feature>
<dbReference type="RefSeq" id="WP_073209274.1">
    <property type="nucleotide sequence ID" value="NZ_FRBD01000015.1"/>
</dbReference>
<gene>
    <name evidence="2" type="ORF">SAMN05216463_11561</name>
</gene>
<evidence type="ECO:0000256" key="1">
    <source>
        <dbReference type="SAM" id="MobiDB-lite"/>
    </source>
</evidence>
<dbReference type="EMBL" id="FRBD01000015">
    <property type="protein sequence ID" value="SHK88883.1"/>
    <property type="molecule type" value="Genomic_DNA"/>
</dbReference>
<protein>
    <recommendedName>
        <fullName evidence="4">Lin1244/Lin1753-like N-terminal domain-containing protein</fullName>
    </recommendedName>
</protein>
<evidence type="ECO:0008006" key="4">
    <source>
        <dbReference type="Google" id="ProtNLM"/>
    </source>
</evidence>
<organism evidence="2 3">
    <name type="scientific">Xylanibacter ruminicola</name>
    <name type="common">Prevotella ruminicola</name>
    <dbReference type="NCBI Taxonomy" id="839"/>
    <lineage>
        <taxon>Bacteria</taxon>
        <taxon>Pseudomonadati</taxon>
        <taxon>Bacteroidota</taxon>
        <taxon>Bacteroidia</taxon>
        <taxon>Bacteroidales</taxon>
        <taxon>Prevotellaceae</taxon>
        <taxon>Xylanibacter</taxon>
    </lineage>
</organism>
<accession>A0A1M6W581</accession>